<dbReference type="SUPFAM" id="SSF47384">
    <property type="entry name" value="Homodimeric domain of signal transducing histidine kinase"/>
    <property type="match status" value="1"/>
</dbReference>
<feature type="domain" description="Response regulatory" evidence="9">
    <location>
        <begin position="405"/>
        <end position="524"/>
    </location>
</feature>
<keyword evidence="4" id="KW-0808">Transferase</keyword>
<dbReference type="AlphaFoldDB" id="A0A222G7R5"/>
<evidence type="ECO:0000256" key="4">
    <source>
        <dbReference type="ARBA" id="ARBA00022679"/>
    </source>
</evidence>
<dbReference type="SMART" id="SM00448">
    <property type="entry name" value="REC"/>
    <property type="match status" value="3"/>
</dbReference>
<evidence type="ECO:0000313" key="10">
    <source>
        <dbReference type="EMBL" id="ASP47772.1"/>
    </source>
</evidence>
<dbReference type="GO" id="GO:0000155">
    <property type="term" value="F:phosphorelay sensor kinase activity"/>
    <property type="evidence" value="ECO:0007669"/>
    <property type="project" value="InterPro"/>
</dbReference>
<dbReference type="Pfam" id="PF00072">
    <property type="entry name" value="Response_reg"/>
    <property type="match status" value="3"/>
</dbReference>
<feature type="modified residue" description="4-aspartylphosphate" evidence="7">
    <location>
        <position position="584"/>
    </location>
</feature>
<dbReference type="OrthoDB" id="9810730at2"/>
<dbReference type="Gene3D" id="3.40.50.2300">
    <property type="match status" value="3"/>
</dbReference>
<dbReference type="FunFam" id="1.10.287.130:FF:000001">
    <property type="entry name" value="Two-component sensor histidine kinase"/>
    <property type="match status" value="1"/>
</dbReference>
<evidence type="ECO:0000313" key="11">
    <source>
        <dbReference type="Proteomes" id="UP000202259"/>
    </source>
</evidence>
<keyword evidence="11" id="KW-1185">Reference proteome</keyword>
<dbReference type="InterPro" id="IPR036890">
    <property type="entry name" value="HATPase_C_sf"/>
</dbReference>
<feature type="domain" description="Response regulatory" evidence="9">
    <location>
        <begin position="534"/>
        <end position="643"/>
    </location>
</feature>
<dbReference type="PROSITE" id="PS50110">
    <property type="entry name" value="RESPONSE_REGULATORY"/>
    <property type="match status" value="3"/>
</dbReference>
<dbReference type="PRINTS" id="PR00344">
    <property type="entry name" value="BCTRLSENSOR"/>
</dbReference>
<accession>A0A222G7R5</accession>
<dbReference type="PANTHER" id="PTHR43047">
    <property type="entry name" value="TWO-COMPONENT HISTIDINE PROTEIN KINASE"/>
    <property type="match status" value="1"/>
</dbReference>
<proteinExistence type="predicted"/>
<dbReference type="Gene3D" id="1.10.287.130">
    <property type="match status" value="1"/>
</dbReference>
<dbReference type="FunFam" id="3.30.565.10:FF:000010">
    <property type="entry name" value="Sensor histidine kinase RcsC"/>
    <property type="match status" value="1"/>
</dbReference>
<dbReference type="EMBL" id="CP020465">
    <property type="protein sequence ID" value="ASP47772.1"/>
    <property type="molecule type" value="Genomic_DNA"/>
</dbReference>
<dbReference type="InterPro" id="IPR003661">
    <property type="entry name" value="HisK_dim/P_dom"/>
</dbReference>
<dbReference type="SUPFAM" id="SSF55874">
    <property type="entry name" value="ATPase domain of HSP90 chaperone/DNA topoisomerase II/histidine kinase"/>
    <property type="match status" value="1"/>
</dbReference>
<sequence length="643" mass="71380">MDNVVKKVARVLLVEDDEDDYILTSDHLSQLDSHLFEIDWVTNPTEALEQLSLGEHDICLLDYQLGAYNGLTVLETASKNGCSIPIIMLTGQSDETLDQSALAAGAVDYLVKGEITTSRFARAIRYALARQEIENERVERINAETQNQSKDRFLAHLSHELRTPLTSILGYTEILLNGNKAPDAKSELNIILNNGQHLLGLLNNVLDLSKIAVGKLEYNFSKINLDSFIADIFSLMQVHAADKTLKLVIREDSPLPLEIFSDPIRLRQVLINLLHNGIKFTDQGQIELSIWTEFVDNKEVLAFKVSDTGQGIPEAMLETIFKPFEQVEDFISRKEQGAGLGLSICSELIKHMGGSIHVQSLLNQGSEFTFTIDPGDIITQERAILAFEQKHLPSYSLSFPQLQGQVLVVDDMEDIRLLIGQICLSFGLKVTYASNGLEALEQFKLATAEDRCFDIALMDIHMPKLDGKRTIKQLRELGYSKPIIAVTAATMKGVKQELLALGFNQIVAKPINKAELHRSLKNYLKVENPPNTQRVLVVEDDEDAADVTVLLLGSLGIEALKVQTAKACQDLLNKESNWTTILLDLHLPDANGLDLAESIKQLHPDITLILVSGESVNEKTLTKAGIDKAILKPINLEILKNLI</sequence>
<dbReference type="PROSITE" id="PS50109">
    <property type="entry name" value="HIS_KIN"/>
    <property type="match status" value="1"/>
</dbReference>
<feature type="modified residue" description="4-aspartylphosphate" evidence="7">
    <location>
        <position position="62"/>
    </location>
</feature>
<dbReference type="Pfam" id="PF00512">
    <property type="entry name" value="HisKA"/>
    <property type="match status" value="1"/>
</dbReference>
<protein>
    <recommendedName>
        <fullName evidence="2">histidine kinase</fullName>
        <ecNumber evidence="2">2.7.13.3</ecNumber>
    </recommendedName>
</protein>
<dbReference type="InterPro" id="IPR001789">
    <property type="entry name" value="Sig_transdc_resp-reg_receiver"/>
</dbReference>
<dbReference type="SUPFAM" id="SSF52172">
    <property type="entry name" value="CheY-like"/>
    <property type="match status" value="3"/>
</dbReference>
<dbReference type="KEGG" id="cber:B5D82_08405"/>
<dbReference type="SMART" id="SM00387">
    <property type="entry name" value="HATPase_c"/>
    <property type="match status" value="1"/>
</dbReference>
<organism evidence="10 11">
    <name type="scientific">Cognaticolwellia beringensis</name>
    <dbReference type="NCBI Taxonomy" id="1967665"/>
    <lineage>
        <taxon>Bacteria</taxon>
        <taxon>Pseudomonadati</taxon>
        <taxon>Pseudomonadota</taxon>
        <taxon>Gammaproteobacteria</taxon>
        <taxon>Alteromonadales</taxon>
        <taxon>Colwelliaceae</taxon>
        <taxon>Cognaticolwellia</taxon>
    </lineage>
</organism>
<evidence type="ECO:0000259" key="8">
    <source>
        <dbReference type="PROSITE" id="PS50109"/>
    </source>
</evidence>
<dbReference type="EC" id="2.7.13.3" evidence="2"/>
<evidence type="ECO:0000256" key="3">
    <source>
        <dbReference type="ARBA" id="ARBA00022553"/>
    </source>
</evidence>
<evidence type="ECO:0000256" key="7">
    <source>
        <dbReference type="PROSITE-ProRule" id="PRU00169"/>
    </source>
</evidence>
<dbReference type="InterPro" id="IPR036097">
    <property type="entry name" value="HisK_dim/P_sf"/>
</dbReference>
<dbReference type="CDD" id="cd00156">
    <property type="entry name" value="REC"/>
    <property type="match status" value="1"/>
</dbReference>
<dbReference type="CDD" id="cd00082">
    <property type="entry name" value="HisKA"/>
    <property type="match status" value="1"/>
</dbReference>
<feature type="modified residue" description="4-aspartylphosphate" evidence="7">
    <location>
        <position position="459"/>
    </location>
</feature>
<dbReference type="Proteomes" id="UP000202259">
    <property type="component" value="Chromosome"/>
</dbReference>
<dbReference type="InterPro" id="IPR003594">
    <property type="entry name" value="HATPase_dom"/>
</dbReference>
<evidence type="ECO:0000256" key="2">
    <source>
        <dbReference type="ARBA" id="ARBA00012438"/>
    </source>
</evidence>
<dbReference type="Gene3D" id="3.30.565.10">
    <property type="entry name" value="Histidine kinase-like ATPase, C-terminal domain"/>
    <property type="match status" value="1"/>
</dbReference>
<gene>
    <name evidence="10" type="ORF">B5D82_08405</name>
</gene>
<keyword evidence="5 10" id="KW-0418">Kinase</keyword>
<evidence type="ECO:0000256" key="6">
    <source>
        <dbReference type="ARBA" id="ARBA00023012"/>
    </source>
</evidence>
<evidence type="ECO:0000256" key="1">
    <source>
        <dbReference type="ARBA" id="ARBA00000085"/>
    </source>
</evidence>
<feature type="domain" description="Response regulatory" evidence="9">
    <location>
        <begin position="10"/>
        <end position="127"/>
    </location>
</feature>
<dbReference type="Pfam" id="PF02518">
    <property type="entry name" value="HATPase_c"/>
    <property type="match status" value="1"/>
</dbReference>
<dbReference type="InterPro" id="IPR004358">
    <property type="entry name" value="Sig_transdc_His_kin-like_C"/>
</dbReference>
<dbReference type="CDD" id="cd17546">
    <property type="entry name" value="REC_hyHK_CKI1_RcsC-like"/>
    <property type="match status" value="1"/>
</dbReference>
<keyword evidence="3 7" id="KW-0597">Phosphoprotein</keyword>
<dbReference type="RefSeq" id="WP_081150728.1">
    <property type="nucleotide sequence ID" value="NZ_CP020465.1"/>
</dbReference>
<name>A0A222G7R5_9GAMM</name>
<evidence type="ECO:0000259" key="9">
    <source>
        <dbReference type="PROSITE" id="PS50110"/>
    </source>
</evidence>
<comment type="catalytic activity">
    <reaction evidence="1">
        <text>ATP + protein L-histidine = ADP + protein N-phospho-L-histidine.</text>
        <dbReference type="EC" id="2.7.13.3"/>
    </reaction>
</comment>
<dbReference type="CDD" id="cd16922">
    <property type="entry name" value="HATPase_EvgS-ArcB-TorS-like"/>
    <property type="match status" value="1"/>
</dbReference>
<dbReference type="SMART" id="SM00388">
    <property type="entry name" value="HisKA"/>
    <property type="match status" value="1"/>
</dbReference>
<keyword evidence="6" id="KW-0902">Two-component regulatory system</keyword>
<feature type="domain" description="Histidine kinase" evidence="8">
    <location>
        <begin position="156"/>
        <end position="376"/>
    </location>
</feature>
<dbReference type="InterPro" id="IPR011006">
    <property type="entry name" value="CheY-like_superfamily"/>
</dbReference>
<reference evidence="10 11" key="1">
    <citation type="submission" date="2017-08" db="EMBL/GenBank/DDBJ databases">
        <title>Complete genome of Colwellia sp. NB097-1, a psychrophile bacterium ioslated from Bering Sea.</title>
        <authorList>
            <person name="Chen X."/>
        </authorList>
    </citation>
    <scope>NUCLEOTIDE SEQUENCE [LARGE SCALE GENOMIC DNA]</scope>
    <source>
        <strain evidence="10 11">NB097-1</strain>
    </source>
</reference>
<dbReference type="InterPro" id="IPR005467">
    <property type="entry name" value="His_kinase_dom"/>
</dbReference>
<evidence type="ECO:0000256" key="5">
    <source>
        <dbReference type="ARBA" id="ARBA00022777"/>
    </source>
</evidence>